<evidence type="ECO:0000256" key="2">
    <source>
        <dbReference type="SAM" id="Coils"/>
    </source>
</evidence>
<dbReference type="PANTHER" id="PTHR25462:SF296">
    <property type="entry name" value="MEIOTIC P26, ISOFORM F"/>
    <property type="match status" value="1"/>
</dbReference>
<dbReference type="InterPro" id="IPR011042">
    <property type="entry name" value="6-blade_b-propeller_TolB-like"/>
</dbReference>
<dbReference type="EMBL" id="CAJPWZ010000655">
    <property type="protein sequence ID" value="CAG2197879.1"/>
    <property type="molecule type" value="Genomic_DNA"/>
</dbReference>
<evidence type="ECO:0000259" key="3">
    <source>
        <dbReference type="PROSITE" id="PS50119"/>
    </source>
</evidence>
<dbReference type="PANTHER" id="PTHR25462">
    <property type="entry name" value="BONUS, ISOFORM C-RELATED"/>
    <property type="match status" value="1"/>
</dbReference>
<proteinExistence type="predicted"/>
<keyword evidence="1" id="KW-0862">Zinc</keyword>
<dbReference type="AlphaFoldDB" id="A0A8S3QQH0"/>
<keyword evidence="1" id="KW-0863">Zinc-finger</keyword>
<dbReference type="InterPro" id="IPR047153">
    <property type="entry name" value="TRIM45/56/19-like"/>
</dbReference>
<dbReference type="CDD" id="cd19757">
    <property type="entry name" value="Bbox1"/>
    <property type="match status" value="1"/>
</dbReference>
<dbReference type="Gene3D" id="3.30.160.60">
    <property type="entry name" value="Classic Zinc Finger"/>
    <property type="match status" value="1"/>
</dbReference>
<gene>
    <name evidence="4" type="ORF">MEDL_12656</name>
</gene>
<dbReference type="OrthoDB" id="6053567at2759"/>
<keyword evidence="1" id="KW-0479">Metal-binding</keyword>
<keyword evidence="5" id="KW-1185">Reference proteome</keyword>
<dbReference type="InterPro" id="IPR000315">
    <property type="entry name" value="Znf_B-box"/>
</dbReference>
<dbReference type="Gene3D" id="2.120.10.30">
    <property type="entry name" value="TolB, C-terminal domain"/>
    <property type="match status" value="1"/>
</dbReference>
<dbReference type="Proteomes" id="UP000683360">
    <property type="component" value="Unassembled WGS sequence"/>
</dbReference>
<name>A0A8S3QQH0_MYTED</name>
<evidence type="ECO:0000313" key="5">
    <source>
        <dbReference type="Proteomes" id="UP000683360"/>
    </source>
</evidence>
<accession>A0A8S3QQH0</accession>
<reference evidence="4" key="1">
    <citation type="submission" date="2021-03" db="EMBL/GenBank/DDBJ databases">
        <authorList>
            <person name="Bekaert M."/>
        </authorList>
    </citation>
    <scope>NUCLEOTIDE SEQUENCE</scope>
</reference>
<evidence type="ECO:0000256" key="1">
    <source>
        <dbReference type="PROSITE-ProRule" id="PRU00024"/>
    </source>
</evidence>
<sequence>MAAKYCEPCTARGKTPTALQWCTECEEALCSECTEVHKVQKVSRSHHLVEISKIPSKIPLSQNCTIHQHLPFDFFFVDHDVICCKECLPNDHRACKNVTSIDIASKSSKQSQSFHDYEEQLSFLSEALEKLKNNRKENSSRIELEESKIRKEIAKAKENVIKRLESLEKSLLKQLTELKDKYMTAIKRQEKEIGELVTATEARKEAIKFIRDHGSEKQAFISIHSSKPILDDIEINMIQLTKSVVDTSLRFLEKHSKEYLTDIGSIKLKETPCSVSMVPYKQRQSQVPVVSKRHISSLTHLYDIDMKENLAVVTGITVSDNNTLIICDANTQKVYFCDENDAYLSSISSSHQPWDITAIPGTTTAVMYCKSIPYIQLIDIDRQQILKQVEVKQGECWGVAATKENIYIGSKGKIYVLDLRGNFVRTIHLKNIDHYVNYISVCSNGNICYSSNNEVQCITSDGEPVFSYTSPDLRDARAIQIDDASNIYVLGQDSQNIHKLTSSGTLEDILLKNNLSEPLAFCFSKDLAKCYIANDGGSKVSVFKTE</sequence>
<dbReference type="SUPFAM" id="SSF101898">
    <property type="entry name" value="NHL repeat"/>
    <property type="match status" value="1"/>
</dbReference>
<keyword evidence="2" id="KW-0175">Coiled coil</keyword>
<comment type="caution">
    <text evidence="4">The sequence shown here is derived from an EMBL/GenBank/DDBJ whole genome shotgun (WGS) entry which is preliminary data.</text>
</comment>
<feature type="domain" description="B box-type" evidence="3">
    <location>
        <begin position="1"/>
        <end position="51"/>
    </location>
</feature>
<dbReference type="GO" id="GO:0008270">
    <property type="term" value="F:zinc ion binding"/>
    <property type="evidence" value="ECO:0007669"/>
    <property type="project" value="UniProtKB-KW"/>
</dbReference>
<organism evidence="4 5">
    <name type="scientific">Mytilus edulis</name>
    <name type="common">Blue mussel</name>
    <dbReference type="NCBI Taxonomy" id="6550"/>
    <lineage>
        <taxon>Eukaryota</taxon>
        <taxon>Metazoa</taxon>
        <taxon>Spiralia</taxon>
        <taxon>Lophotrochozoa</taxon>
        <taxon>Mollusca</taxon>
        <taxon>Bivalvia</taxon>
        <taxon>Autobranchia</taxon>
        <taxon>Pteriomorphia</taxon>
        <taxon>Mytilida</taxon>
        <taxon>Mytiloidea</taxon>
        <taxon>Mytilidae</taxon>
        <taxon>Mytilinae</taxon>
        <taxon>Mytilus</taxon>
    </lineage>
</organism>
<evidence type="ECO:0000313" key="4">
    <source>
        <dbReference type="EMBL" id="CAG2197879.1"/>
    </source>
</evidence>
<protein>
    <recommendedName>
        <fullName evidence="3">B box-type domain-containing protein</fullName>
    </recommendedName>
</protein>
<feature type="coiled-coil region" evidence="2">
    <location>
        <begin position="114"/>
        <end position="192"/>
    </location>
</feature>
<dbReference type="PROSITE" id="PS50119">
    <property type="entry name" value="ZF_BBOX"/>
    <property type="match status" value="1"/>
</dbReference>